<dbReference type="SUPFAM" id="SSF46689">
    <property type="entry name" value="Homeodomain-like"/>
    <property type="match status" value="1"/>
</dbReference>
<evidence type="ECO:0000259" key="12">
    <source>
        <dbReference type="PROSITE" id="PS50110"/>
    </source>
</evidence>
<dbReference type="SUPFAM" id="SSF55874">
    <property type="entry name" value="ATPase domain of HSP90 chaperone/DNA topoisomerase II/histidine kinase"/>
    <property type="match status" value="1"/>
</dbReference>
<dbReference type="InterPro" id="IPR018060">
    <property type="entry name" value="HTH_AraC"/>
</dbReference>
<dbReference type="GO" id="GO:0000155">
    <property type="term" value="F:phosphorelay sensor kinase activity"/>
    <property type="evidence" value="ECO:0007669"/>
    <property type="project" value="InterPro"/>
</dbReference>
<dbReference type="PROSITE" id="PS50109">
    <property type="entry name" value="HIS_KIN"/>
    <property type="match status" value="1"/>
</dbReference>
<dbReference type="SUPFAM" id="SSF52172">
    <property type="entry name" value="CheY-like"/>
    <property type="match status" value="1"/>
</dbReference>
<dbReference type="Gene3D" id="2.60.40.10">
    <property type="entry name" value="Immunoglobulins"/>
    <property type="match status" value="1"/>
</dbReference>
<dbReference type="EC" id="2.7.13.3" evidence="2"/>
<feature type="region of interest" description="Disordered" evidence="8">
    <location>
        <begin position="1123"/>
        <end position="1151"/>
    </location>
</feature>
<dbReference type="Gene3D" id="1.10.10.60">
    <property type="entry name" value="Homeodomain-like"/>
    <property type="match status" value="1"/>
</dbReference>
<feature type="compositionally biased region" description="Basic and acidic residues" evidence="8">
    <location>
        <begin position="1136"/>
        <end position="1151"/>
    </location>
</feature>
<evidence type="ECO:0000256" key="8">
    <source>
        <dbReference type="SAM" id="MobiDB-lite"/>
    </source>
</evidence>
<organism evidence="13 14">
    <name type="scientific">Alistipes shahii</name>
    <dbReference type="NCBI Taxonomy" id="328814"/>
    <lineage>
        <taxon>Bacteria</taxon>
        <taxon>Pseudomonadati</taxon>
        <taxon>Bacteroidota</taxon>
        <taxon>Bacteroidia</taxon>
        <taxon>Bacteroidales</taxon>
        <taxon>Rikenellaceae</taxon>
        <taxon>Alistipes</taxon>
    </lineage>
</organism>
<keyword evidence="4" id="KW-0805">Transcription regulation</keyword>
<protein>
    <recommendedName>
        <fullName evidence="2">histidine kinase</fullName>
        <ecNumber evidence="2">2.7.13.3</ecNumber>
    </recommendedName>
</protein>
<dbReference type="InterPro" id="IPR004358">
    <property type="entry name" value="Sig_transdc_His_kin-like_C"/>
</dbReference>
<name>A0A5B3GC06_9BACT</name>
<keyword evidence="9" id="KW-0472">Membrane</keyword>
<dbReference type="Pfam" id="PF12833">
    <property type="entry name" value="HTH_18"/>
    <property type="match status" value="1"/>
</dbReference>
<dbReference type="Gene3D" id="3.40.50.2300">
    <property type="match status" value="1"/>
</dbReference>
<evidence type="ECO:0000256" key="4">
    <source>
        <dbReference type="ARBA" id="ARBA00023015"/>
    </source>
</evidence>
<dbReference type="PRINTS" id="PR00344">
    <property type="entry name" value="BCTRLSENSOR"/>
</dbReference>
<evidence type="ECO:0000259" key="10">
    <source>
        <dbReference type="PROSITE" id="PS01124"/>
    </source>
</evidence>
<dbReference type="CDD" id="cd00082">
    <property type="entry name" value="HisKA"/>
    <property type="match status" value="1"/>
</dbReference>
<evidence type="ECO:0000256" key="5">
    <source>
        <dbReference type="ARBA" id="ARBA00023125"/>
    </source>
</evidence>
<evidence type="ECO:0000256" key="2">
    <source>
        <dbReference type="ARBA" id="ARBA00012438"/>
    </source>
</evidence>
<dbReference type="Gene3D" id="3.30.565.10">
    <property type="entry name" value="Histidine kinase-like ATPase, C-terminal domain"/>
    <property type="match status" value="1"/>
</dbReference>
<dbReference type="Gene3D" id="1.10.287.130">
    <property type="match status" value="1"/>
</dbReference>
<keyword evidence="6" id="KW-0804">Transcription</keyword>
<dbReference type="Gene3D" id="2.130.10.10">
    <property type="entry name" value="YVTN repeat-like/Quinoprotein amine dehydrogenase"/>
    <property type="match status" value="2"/>
</dbReference>
<gene>
    <name evidence="13" type="ORF">F2Y13_04170</name>
</gene>
<comment type="caution">
    <text evidence="13">The sequence shown here is derived from an EMBL/GenBank/DDBJ whole genome shotgun (WGS) entry which is preliminary data.</text>
</comment>
<dbReference type="PROSITE" id="PS01124">
    <property type="entry name" value="HTH_ARAC_FAMILY_2"/>
    <property type="match status" value="1"/>
</dbReference>
<accession>A0A5B3GC06</accession>
<dbReference type="SMART" id="SM00388">
    <property type="entry name" value="HisKA"/>
    <property type="match status" value="1"/>
</dbReference>
<proteinExistence type="predicted"/>
<dbReference type="EMBL" id="VVXK01000004">
    <property type="protein sequence ID" value="KAA2371155.1"/>
    <property type="molecule type" value="Genomic_DNA"/>
</dbReference>
<evidence type="ECO:0000256" key="6">
    <source>
        <dbReference type="ARBA" id="ARBA00023163"/>
    </source>
</evidence>
<dbReference type="SMART" id="SM00387">
    <property type="entry name" value="HATPase_c"/>
    <property type="match status" value="1"/>
</dbReference>
<evidence type="ECO:0000256" key="3">
    <source>
        <dbReference type="ARBA" id="ARBA00022553"/>
    </source>
</evidence>
<dbReference type="Pfam" id="PF07494">
    <property type="entry name" value="Reg_prop"/>
    <property type="match status" value="2"/>
</dbReference>
<dbReference type="SUPFAM" id="SSF47384">
    <property type="entry name" value="Homodimeric domain of signal transducing histidine kinase"/>
    <property type="match status" value="1"/>
</dbReference>
<keyword evidence="9" id="KW-1133">Transmembrane helix</keyword>
<dbReference type="InterPro" id="IPR036890">
    <property type="entry name" value="HATPase_C_sf"/>
</dbReference>
<dbReference type="InterPro" id="IPR011110">
    <property type="entry name" value="Reg_prop"/>
</dbReference>
<dbReference type="GO" id="GO:0043565">
    <property type="term" value="F:sequence-specific DNA binding"/>
    <property type="evidence" value="ECO:0007669"/>
    <property type="project" value="InterPro"/>
</dbReference>
<dbReference type="Pfam" id="PF02518">
    <property type="entry name" value="HATPase_c"/>
    <property type="match status" value="1"/>
</dbReference>
<dbReference type="InterPro" id="IPR015943">
    <property type="entry name" value="WD40/YVTN_repeat-like_dom_sf"/>
</dbReference>
<dbReference type="Pfam" id="PF00072">
    <property type="entry name" value="Response_reg"/>
    <property type="match status" value="1"/>
</dbReference>
<comment type="catalytic activity">
    <reaction evidence="1">
        <text>ATP + protein L-histidine = ADP + protein N-phospho-L-histidine.</text>
        <dbReference type="EC" id="2.7.13.3"/>
    </reaction>
</comment>
<dbReference type="GO" id="GO:0003700">
    <property type="term" value="F:DNA-binding transcription factor activity"/>
    <property type="evidence" value="ECO:0007669"/>
    <property type="project" value="InterPro"/>
</dbReference>
<feature type="domain" description="Response regulatory" evidence="12">
    <location>
        <begin position="1155"/>
        <end position="1270"/>
    </location>
</feature>
<dbReference type="SMART" id="SM00342">
    <property type="entry name" value="HTH_ARAC"/>
    <property type="match status" value="1"/>
</dbReference>
<dbReference type="PANTHER" id="PTHR43547">
    <property type="entry name" value="TWO-COMPONENT HISTIDINE KINASE"/>
    <property type="match status" value="1"/>
</dbReference>
<dbReference type="PANTHER" id="PTHR43547:SF2">
    <property type="entry name" value="HYBRID SIGNAL TRANSDUCTION HISTIDINE KINASE C"/>
    <property type="match status" value="1"/>
</dbReference>
<feature type="modified residue" description="4-aspartylphosphate" evidence="7">
    <location>
        <position position="1203"/>
    </location>
</feature>
<dbReference type="SMART" id="SM00448">
    <property type="entry name" value="REC"/>
    <property type="match status" value="1"/>
</dbReference>
<dbReference type="InterPro" id="IPR009057">
    <property type="entry name" value="Homeodomain-like_sf"/>
</dbReference>
<feature type="domain" description="Histidine kinase" evidence="11">
    <location>
        <begin position="870"/>
        <end position="1083"/>
    </location>
</feature>
<evidence type="ECO:0000313" key="14">
    <source>
        <dbReference type="Proteomes" id="UP000323567"/>
    </source>
</evidence>
<dbReference type="InterPro" id="IPR003594">
    <property type="entry name" value="HATPase_dom"/>
</dbReference>
<evidence type="ECO:0000259" key="11">
    <source>
        <dbReference type="PROSITE" id="PS50109"/>
    </source>
</evidence>
<dbReference type="PROSITE" id="PS00041">
    <property type="entry name" value="HTH_ARAC_FAMILY_1"/>
    <property type="match status" value="1"/>
</dbReference>
<dbReference type="InterPro" id="IPR003661">
    <property type="entry name" value="HisK_dim/P_dom"/>
</dbReference>
<dbReference type="InterPro" id="IPR013783">
    <property type="entry name" value="Ig-like_fold"/>
</dbReference>
<dbReference type="RefSeq" id="WP_149887069.1">
    <property type="nucleotide sequence ID" value="NZ_CAUATG010000005.1"/>
</dbReference>
<dbReference type="CDD" id="cd17574">
    <property type="entry name" value="REC_OmpR"/>
    <property type="match status" value="1"/>
</dbReference>
<dbReference type="InterPro" id="IPR005467">
    <property type="entry name" value="His_kinase_dom"/>
</dbReference>
<evidence type="ECO:0000256" key="1">
    <source>
        <dbReference type="ARBA" id="ARBA00000085"/>
    </source>
</evidence>
<feature type="domain" description="HTH araC/xylS-type" evidence="10">
    <location>
        <begin position="1302"/>
        <end position="1402"/>
    </location>
</feature>
<dbReference type="PROSITE" id="PS50110">
    <property type="entry name" value="RESPONSE_REGULATORY"/>
    <property type="match status" value="1"/>
</dbReference>
<keyword evidence="3 7" id="KW-0597">Phosphoprotein</keyword>
<dbReference type="Pfam" id="PF07495">
    <property type="entry name" value="Y_Y_Y"/>
    <property type="match status" value="1"/>
</dbReference>
<evidence type="ECO:0000256" key="9">
    <source>
        <dbReference type="SAM" id="Phobius"/>
    </source>
</evidence>
<reference evidence="13 14" key="1">
    <citation type="journal article" date="2019" name="Nat. Med.">
        <title>A library of human gut bacterial isolates paired with longitudinal multiomics data enables mechanistic microbiome research.</title>
        <authorList>
            <person name="Poyet M."/>
            <person name="Groussin M."/>
            <person name="Gibbons S.M."/>
            <person name="Avila-Pacheco J."/>
            <person name="Jiang X."/>
            <person name="Kearney S.M."/>
            <person name="Perrotta A.R."/>
            <person name="Berdy B."/>
            <person name="Zhao S."/>
            <person name="Lieberman T.D."/>
            <person name="Swanson P.K."/>
            <person name="Smith M."/>
            <person name="Roesemann S."/>
            <person name="Alexander J.E."/>
            <person name="Rich S.A."/>
            <person name="Livny J."/>
            <person name="Vlamakis H."/>
            <person name="Clish C."/>
            <person name="Bullock K."/>
            <person name="Deik A."/>
            <person name="Scott J."/>
            <person name="Pierce K.A."/>
            <person name="Xavier R.J."/>
            <person name="Alm E.J."/>
        </authorList>
    </citation>
    <scope>NUCLEOTIDE SEQUENCE [LARGE SCALE GENOMIC DNA]</scope>
    <source>
        <strain evidence="13 14">BIOML-A2</strain>
    </source>
</reference>
<dbReference type="InterPro" id="IPR036097">
    <property type="entry name" value="HisK_dim/P_sf"/>
</dbReference>
<dbReference type="InterPro" id="IPR011123">
    <property type="entry name" value="Y_Y_Y"/>
</dbReference>
<sequence length="1414" mass="159444">MKLSVVSIFYRNRRGSSICEIQRFFLLLICILGGIRVTVAAELLHSRFSLVLPDLFPTNDVRNLFQDSEGYIWMGTDCGLIRYDGYDLVTYDQDMAPGIGFNAFVNTVAEDKDNNIWIGTEYGLFTLDKTSGTISAADCKELADDNVTAVYCDTGNGIWVAGEKGLFRKGPTLRKFFSVDLRADDDTPVSGITSIIKDRNVCLWIVARSCGLLRYDIREKKTYIYDDPLLRQARVVFCDSAGTIWVGTAGSGLLQLENPYSPNDLKYIRYYHTSDERSLLDDSISDIVEDKARGILWIGTHCGLSVLHDKGSILSFENFKSGLKIGDLPYNNITSLLLSHDGQLWVAMEGGGICKTQMREFQFLDNSSSTLRNNYNISSILSLSYIGEGNFWLGLPDVGLIQYNIHSGKVQSAKDLPGLSRMPSHTSITSILRRKVDNTLWFATADQGIWIYDSSYGTLHQMSRMYDPILHDDRIRVLREDASGNVWIGTRRGANICLRDGRILSLEEWWGGEIFRGKFDVTDFTFDTQGRIWISVYAGGIIQLDPESRRNRYFSIADGLPDEYVACLCVDAHGSIWAGSSHGIVVCPAQKNGFRPVSSLPGEGRMRVTNILRDSNDRIWVSTANSVYSFSANASGNIENINTYQVAGENRSFYFNRHSAALLDYSRVAFGGSDGLRIFAGNRVYQRRMTLPLVFTDFKVHNRSLRQMPEAERTQIADKDIAYASMITLDHHQNNFSIDFSVLSFLSPTDNIFQYRLEGMDIDFVTVDWRHRTAFYSNLPAGTYTFRLRVAGSNGVWCSNEKTLSIRISPPPMQSWWAILLYVIAFLGLAYAGFRFARYRIRMKHEIRLSHFEQQQIEELNRVKLQFFTNVTHELMTPLSILITSLEGLNKGVGEPHALYSVMTVNAARLMRLIQQILEFRKAESGNLKLGVSQGDIAAFIRKCSEAFTPLVTKKALHFSFEASPSSIRGWFDPDKVDKIIYNLLSNAAKYTPADGRIGITLTRLDNEVEIEVANSGELMSREAIDNLFKRFYDGKYRKFHTIGTGIGLSLVKDLVTIHKGRIAVTSCAERGNCFHITLPILRTSYDDAEIDDETNQSEGMTELLDASLVTLRSPEPAVCQKEATAASGLQPEPAITDKETGERHTTAASENKHTVMIVEDNENLRELIRHLLESQFRIITAEEGQEAIQLLTEQSVDLVVSDIMMEGMDGLALCQWIKNTFEYCHIPVILLTAKHGDSSRIEGYNSGADGYITKPFSFQVLQARIDNLLKQQDLRSSRYRNQVVIEVEKLDYTSMDEQFLRQAIACVNAHIADSSFSRTDFVREMNTSRTVLTEKLKSLTGLTPAAFVLDIRLRAARELLEKQRHIRVSDLAYTAGFNDPKYFSMCFKKKFGTSPREYAEQHTSEGEPPQPEP</sequence>
<dbReference type="InterPro" id="IPR011006">
    <property type="entry name" value="CheY-like_superfamily"/>
</dbReference>
<evidence type="ECO:0000256" key="7">
    <source>
        <dbReference type="PROSITE-ProRule" id="PRU00169"/>
    </source>
</evidence>
<dbReference type="SUPFAM" id="SSF63829">
    <property type="entry name" value="Calcium-dependent phosphotriesterase"/>
    <property type="match status" value="3"/>
</dbReference>
<feature type="transmembrane region" description="Helical" evidence="9">
    <location>
        <begin position="815"/>
        <end position="834"/>
    </location>
</feature>
<keyword evidence="5" id="KW-0238">DNA-binding</keyword>
<dbReference type="InterPro" id="IPR001789">
    <property type="entry name" value="Sig_transdc_resp-reg_receiver"/>
</dbReference>
<dbReference type="Proteomes" id="UP000323567">
    <property type="component" value="Unassembled WGS sequence"/>
</dbReference>
<dbReference type="InterPro" id="IPR018062">
    <property type="entry name" value="HTH_AraC-typ_CS"/>
</dbReference>
<dbReference type="Pfam" id="PF00512">
    <property type="entry name" value="HisKA"/>
    <property type="match status" value="1"/>
</dbReference>
<keyword evidence="9" id="KW-0812">Transmembrane</keyword>
<evidence type="ECO:0000313" key="13">
    <source>
        <dbReference type="EMBL" id="KAA2371155.1"/>
    </source>
</evidence>